<evidence type="ECO:0000256" key="9">
    <source>
        <dbReference type="ARBA" id="ARBA00023136"/>
    </source>
</evidence>
<organism evidence="12">
    <name type="scientific">Klebsiella pneumoniae</name>
    <dbReference type="NCBI Taxonomy" id="573"/>
    <lineage>
        <taxon>Bacteria</taxon>
        <taxon>Pseudomonadati</taxon>
        <taxon>Pseudomonadota</taxon>
        <taxon>Gammaproteobacteria</taxon>
        <taxon>Enterobacterales</taxon>
        <taxon>Enterobacteriaceae</taxon>
        <taxon>Klebsiella/Raoultella group</taxon>
        <taxon>Klebsiella</taxon>
        <taxon>Klebsiella pneumoniae complex</taxon>
    </lineage>
</organism>
<keyword evidence="7" id="KW-0029">Amino-acid transport</keyword>
<protein>
    <submittedName>
        <fullName evidence="12">Ectoine/hydroxyectoine ABC transporter permease subunit EhuC</fullName>
    </submittedName>
</protein>
<dbReference type="InterPro" id="IPR000515">
    <property type="entry name" value="MetI-like"/>
</dbReference>
<sequence length="224" mass="25015">MSIIRRDMSLIWDYRFDLLNGLLWTLKISLYSALIALAFSFAGGLGRIAPLRALRWLAVSYIELFRGTSAVAQLFFFFYVLPYFGLSLSPTFCASLGLGMCFGAYGSEIVRSCLNQVPVGQYEAAHALNFSRIQTLRLVVMPEALIAMVPLFGNLLVELIKATSLVSLITIPELAFQANSIINKTYSATGILLFTLVIYLIVAWVVMQMVKRLEYRLNCGRRSG</sequence>
<evidence type="ECO:0000256" key="6">
    <source>
        <dbReference type="ARBA" id="ARBA00022692"/>
    </source>
</evidence>
<dbReference type="PROSITE" id="PS50928">
    <property type="entry name" value="ABC_TM1"/>
    <property type="match status" value="1"/>
</dbReference>
<proteinExistence type="inferred from homology"/>
<feature type="transmembrane region" description="Helical" evidence="10">
    <location>
        <begin position="186"/>
        <end position="207"/>
    </location>
</feature>
<keyword evidence="5" id="KW-0997">Cell inner membrane</keyword>
<keyword evidence="6 10" id="KW-0812">Transmembrane</keyword>
<keyword evidence="8 10" id="KW-1133">Transmembrane helix</keyword>
<dbReference type="InterPro" id="IPR035906">
    <property type="entry name" value="MetI-like_sf"/>
</dbReference>
<reference evidence="12" key="1">
    <citation type="submission" date="2019-10" db="EMBL/GenBank/DDBJ databases">
        <title>Molecular typing, antibiotic resistance determination and virulence profiling for 36 multidrug-resistant clinical Klebsiella pneumoniae isolates using second- and third-generation sequencing.</title>
        <authorList>
            <person name="Shelenkov A."/>
            <person name="Mikhaylova Y."/>
            <person name="Yanushevich Y."/>
            <person name="Samoilov A."/>
            <person name="Petrova L."/>
            <person name="Fomina V."/>
            <person name="Gusarov V."/>
            <person name="Zamyatin M."/>
            <person name="Shagin D."/>
        </authorList>
    </citation>
    <scope>NUCLEOTIDE SEQUENCE [LARGE SCALE GENOMIC DNA]</scope>
    <source>
        <strain evidence="12">CriePir115</strain>
    </source>
</reference>
<dbReference type="Pfam" id="PF00528">
    <property type="entry name" value="BPD_transp_1"/>
    <property type="match status" value="1"/>
</dbReference>
<dbReference type="EMBL" id="WJWF01000049">
    <property type="protein sequence ID" value="MRL38820.1"/>
    <property type="molecule type" value="Genomic_DNA"/>
</dbReference>
<evidence type="ECO:0000256" key="4">
    <source>
        <dbReference type="ARBA" id="ARBA00022475"/>
    </source>
</evidence>
<evidence type="ECO:0000313" key="12">
    <source>
        <dbReference type="EMBL" id="MRL38820.1"/>
    </source>
</evidence>
<dbReference type="Gene3D" id="1.10.3720.10">
    <property type="entry name" value="MetI-like"/>
    <property type="match status" value="1"/>
</dbReference>
<evidence type="ECO:0000256" key="10">
    <source>
        <dbReference type="RuleBase" id="RU363032"/>
    </source>
</evidence>
<dbReference type="PANTHER" id="PTHR30614:SF0">
    <property type="entry name" value="L-CYSTINE TRANSPORT SYSTEM PERMEASE PROTEIN TCYL"/>
    <property type="match status" value="1"/>
</dbReference>
<dbReference type="InterPro" id="IPR014342">
    <property type="entry name" value="Ectoine_EhuC"/>
</dbReference>
<dbReference type="SUPFAM" id="SSF161098">
    <property type="entry name" value="MetI-like"/>
    <property type="match status" value="1"/>
</dbReference>
<dbReference type="GO" id="GO:0043190">
    <property type="term" value="C:ATP-binding cassette (ABC) transporter complex"/>
    <property type="evidence" value="ECO:0007669"/>
    <property type="project" value="InterPro"/>
</dbReference>
<accession>A0A9J6S6D7</accession>
<feature type="domain" description="ABC transmembrane type-1" evidence="11">
    <location>
        <begin position="22"/>
        <end position="210"/>
    </location>
</feature>
<evidence type="ECO:0000256" key="3">
    <source>
        <dbReference type="ARBA" id="ARBA00022448"/>
    </source>
</evidence>
<dbReference type="PANTHER" id="PTHR30614">
    <property type="entry name" value="MEMBRANE COMPONENT OF AMINO ACID ABC TRANSPORTER"/>
    <property type="match status" value="1"/>
</dbReference>
<dbReference type="AlphaFoldDB" id="A0A9J6S6D7"/>
<dbReference type="GO" id="GO:0006865">
    <property type="term" value="P:amino acid transport"/>
    <property type="evidence" value="ECO:0007669"/>
    <property type="project" value="UniProtKB-KW"/>
</dbReference>
<dbReference type="InterPro" id="IPR043429">
    <property type="entry name" value="ArtM/GltK/GlnP/TcyL/YhdX-like"/>
</dbReference>
<dbReference type="NCBIfam" id="TIGR03004">
    <property type="entry name" value="ectoine_ehuC"/>
    <property type="match status" value="1"/>
</dbReference>
<keyword evidence="3 10" id="KW-0813">Transport</keyword>
<keyword evidence="9 10" id="KW-0472">Membrane</keyword>
<comment type="subcellular location">
    <subcellularLocation>
        <location evidence="1">Cell inner membrane</location>
        <topology evidence="1">Multi-pass membrane protein</topology>
    </subcellularLocation>
    <subcellularLocation>
        <location evidence="10">Cell membrane</location>
        <topology evidence="10">Multi-pass membrane protein</topology>
    </subcellularLocation>
</comment>
<evidence type="ECO:0000259" key="11">
    <source>
        <dbReference type="PROSITE" id="PS50928"/>
    </source>
</evidence>
<comment type="caution">
    <text evidence="12">The sequence shown here is derived from an EMBL/GenBank/DDBJ whole genome shotgun (WGS) entry which is preliminary data.</text>
</comment>
<keyword evidence="4" id="KW-1003">Cell membrane</keyword>
<evidence type="ECO:0000256" key="1">
    <source>
        <dbReference type="ARBA" id="ARBA00004429"/>
    </source>
</evidence>
<gene>
    <name evidence="12" type="primary">ehuC</name>
    <name evidence="12" type="ORF">GJJ18_25935</name>
</gene>
<evidence type="ECO:0000256" key="5">
    <source>
        <dbReference type="ARBA" id="ARBA00022519"/>
    </source>
</evidence>
<feature type="transmembrane region" description="Helical" evidence="10">
    <location>
        <begin position="138"/>
        <end position="157"/>
    </location>
</feature>
<evidence type="ECO:0000256" key="7">
    <source>
        <dbReference type="ARBA" id="ARBA00022970"/>
    </source>
</evidence>
<comment type="similarity">
    <text evidence="2">Belongs to the binding-protein-dependent transport system permease family. HisMQ subfamily.</text>
</comment>
<evidence type="ECO:0000256" key="8">
    <source>
        <dbReference type="ARBA" id="ARBA00022989"/>
    </source>
</evidence>
<evidence type="ECO:0000256" key="2">
    <source>
        <dbReference type="ARBA" id="ARBA00010072"/>
    </source>
</evidence>
<dbReference type="InterPro" id="IPR010065">
    <property type="entry name" value="AA_ABC_transptr_permease_3TM"/>
</dbReference>
<name>A0A9J6S6D7_KLEPN</name>
<dbReference type="CDD" id="cd06261">
    <property type="entry name" value="TM_PBP2"/>
    <property type="match status" value="1"/>
</dbReference>
<dbReference type="NCBIfam" id="TIGR01726">
    <property type="entry name" value="HEQRo_perm_3TM"/>
    <property type="match status" value="1"/>
</dbReference>
<feature type="transmembrane region" description="Helical" evidence="10">
    <location>
        <begin position="28"/>
        <end position="49"/>
    </location>
</feature>
<dbReference type="GO" id="GO:0022857">
    <property type="term" value="F:transmembrane transporter activity"/>
    <property type="evidence" value="ECO:0007669"/>
    <property type="project" value="InterPro"/>
</dbReference>